<dbReference type="InterPro" id="IPR020846">
    <property type="entry name" value="MFS_dom"/>
</dbReference>
<evidence type="ECO:0000259" key="6">
    <source>
        <dbReference type="PROSITE" id="PS50850"/>
    </source>
</evidence>
<dbReference type="InterPro" id="IPR005828">
    <property type="entry name" value="MFS_sugar_transport-like"/>
</dbReference>
<dbReference type="Pfam" id="PF00083">
    <property type="entry name" value="Sugar_tr"/>
    <property type="match status" value="1"/>
</dbReference>
<dbReference type="InParanoid" id="A0A6P8ZB82"/>
<feature type="transmembrane region" description="Helical" evidence="5">
    <location>
        <begin position="20"/>
        <end position="40"/>
    </location>
</feature>
<keyword evidence="7" id="KW-1185">Reference proteome</keyword>
<dbReference type="RefSeq" id="XP_034244837.1">
    <property type="nucleotide sequence ID" value="XM_034388946.1"/>
</dbReference>
<dbReference type="SUPFAM" id="SSF103473">
    <property type="entry name" value="MFS general substrate transporter"/>
    <property type="match status" value="1"/>
</dbReference>
<evidence type="ECO:0000256" key="2">
    <source>
        <dbReference type="ARBA" id="ARBA00022692"/>
    </source>
</evidence>
<feature type="domain" description="Major facilitator superfamily (MFS) profile" evidence="6">
    <location>
        <begin position="109"/>
        <end position="535"/>
    </location>
</feature>
<feature type="transmembrane region" description="Helical" evidence="5">
    <location>
        <begin position="426"/>
        <end position="445"/>
    </location>
</feature>
<reference evidence="8" key="1">
    <citation type="submission" date="2025-08" db="UniProtKB">
        <authorList>
            <consortium name="RefSeq"/>
        </authorList>
    </citation>
    <scope>IDENTIFICATION</scope>
    <source>
        <tissue evidence="8">Total insect</tissue>
    </source>
</reference>
<dbReference type="Gene3D" id="1.20.1250.20">
    <property type="entry name" value="MFS general substrate transporter like domains"/>
    <property type="match status" value="1"/>
</dbReference>
<sequence length="569" mass="62360">MEFDEALERVGTFGRFQCLNYALLLLPVAHTAIYMMNHIFASRDLPYRCYVPECDGAPGAQELDPPWLAWAVPPSQVQRPWPSNHRPPDTCLRYAAQRGAVADPAGPGCWPETFITTRTETCDRWVFPQHDKTLVSEFNITCAENRWKLTMVGSINFMGQLLGMPFAGVFSDRFGRRGLLLLTVPLSWASGMARSFAPNYTAFLVFEMLDAFFAAGIYSACFILGVELMAGQQRVVGSSLVASFYSLGCAFLGAVAWWQPDWRWLTRVAYVPAGLSVVAVWLLPESVRWLLSRNRVADAQAVLKRVAAVNGVPLSAPLLLRSSDAHAGDASSIASTDTAPRQSTGGTSEWPVLQVIRSRLLLRRLFLTAMLWVVNSFVYFGLALRSVALAGDLHLNFILAALVEIPSYVFAWYLSERWGRRVSVSASLALTGGSLLAFLVLPSGLLPLQLILYLTGKLAITASFTVLFVFTAELFPTNARHSMIGVCSTIGRMGSTLAPQTPLLEVFFWGMPILLFGLMSVGGAFLALLLPETLNKALPDNVTQAKAVGRVHRKPAPSAPSPRLCHVSL</sequence>
<proteinExistence type="predicted"/>
<comment type="subcellular location">
    <subcellularLocation>
        <location evidence="1">Membrane</location>
        <topology evidence="1">Multi-pass membrane protein</topology>
    </subcellularLocation>
</comment>
<evidence type="ECO:0000313" key="8">
    <source>
        <dbReference type="RefSeq" id="XP_034244837.1"/>
    </source>
</evidence>
<dbReference type="GO" id="GO:0016020">
    <property type="term" value="C:membrane"/>
    <property type="evidence" value="ECO:0007669"/>
    <property type="project" value="UniProtKB-SubCell"/>
</dbReference>
<keyword evidence="2 5" id="KW-0812">Transmembrane</keyword>
<dbReference type="CDD" id="cd17317">
    <property type="entry name" value="MFS_SLC22"/>
    <property type="match status" value="1"/>
</dbReference>
<feature type="transmembrane region" description="Helical" evidence="5">
    <location>
        <begin position="179"/>
        <end position="197"/>
    </location>
</feature>
<dbReference type="FunCoup" id="A0A6P8ZB82">
    <property type="interactions" value="7"/>
</dbReference>
<evidence type="ECO:0000313" key="7">
    <source>
        <dbReference type="Proteomes" id="UP000515158"/>
    </source>
</evidence>
<dbReference type="InterPro" id="IPR005829">
    <property type="entry name" value="Sugar_transporter_CS"/>
</dbReference>
<keyword evidence="4 5" id="KW-0472">Membrane</keyword>
<feature type="transmembrane region" description="Helical" evidence="5">
    <location>
        <begin position="451"/>
        <end position="470"/>
    </location>
</feature>
<dbReference type="AlphaFoldDB" id="A0A6P8ZB82"/>
<name>A0A6P8ZB82_THRPL</name>
<dbReference type="InterPro" id="IPR036259">
    <property type="entry name" value="MFS_trans_sf"/>
</dbReference>
<dbReference type="OrthoDB" id="2261376at2759"/>
<protein>
    <submittedName>
        <fullName evidence="8">Solute carrier family 22 member 5-like</fullName>
    </submittedName>
</protein>
<dbReference type="GO" id="GO:0022857">
    <property type="term" value="F:transmembrane transporter activity"/>
    <property type="evidence" value="ECO:0007669"/>
    <property type="project" value="InterPro"/>
</dbReference>
<evidence type="ECO:0000256" key="4">
    <source>
        <dbReference type="ARBA" id="ARBA00023136"/>
    </source>
</evidence>
<dbReference type="Proteomes" id="UP000515158">
    <property type="component" value="Unplaced"/>
</dbReference>
<keyword evidence="3 5" id="KW-1133">Transmembrane helix</keyword>
<evidence type="ECO:0000256" key="5">
    <source>
        <dbReference type="SAM" id="Phobius"/>
    </source>
</evidence>
<dbReference type="PROSITE" id="PS50850">
    <property type="entry name" value="MFS"/>
    <property type="match status" value="1"/>
</dbReference>
<organism evidence="8">
    <name type="scientific">Thrips palmi</name>
    <name type="common">Melon thrips</name>
    <dbReference type="NCBI Taxonomy" id="161013"/>
    <lineage>
        <taxon>Eukaryota</taxon>
        <taxon>Metazoa</taxon>
        <taxon>Ecdysozoa</taxon>
        <taxon>Arthropoda</taxon>
        <taxon>Hexapoda</taxon>
        <taxon>Insecta</taxon>
        <taxon>Pterygota</taxon>
        <taxon>Neoptera</taxon>
        <taxon>Paraneoptera</taxon>
        <taxon>Thysanoptera</taxon>
        <taxon>Terebrantia</taxon>
        <taxon>Thripoidea</taxon>
        <taxon>Thripidae</taxon>
        <taxon>Thrips</taxon>
    </lineage>
</organism>
<gene>
    <name evidence="8" type="primary">LOC117647256</name>
</gene>
<dbReference type="KEGG" id="tpal:117647256"/>
<evidence type="ECO:0000256" key="1">
    <source>
        <dbReference type="ARBA" id="ARBA00004141"/>
    </source>
</evidence>
<feature type="transmembrane region" description="Helical" evidence="5">
    <location>
        <begin position="203"/>
        <end position="226"/>
    </location>
</feature>
<dbReference type="PROSITE" id="PS00216">
    <property type="entry name" value="SUGAR_TRANSPORT_1"/>
    <property type="match status" value="1"/>
</dbReference>
<feature type="transmembrane region" description="Helical" evidence="5">
    <location>
        <begin position="238"/>
        <end position="258"/>
    </location>
</feature>
<feature type="transmembrane region" description="Helical" evidence="5">
    <location>
        <begin position="506"/>
        <end position="530"/>
    </location>
</feature>
<dbReference type="PANTHER" id="PTHR24064">
    <property type="entry name" value="SOLUTE CARRIER FAMILY 22 MEMBER"/>
    <property type="match status" value="1"/>
</dbReference>
<feature type="transmembrane region" description="Helical" evidence="5">
    <location>
        <begin position="393"/>
        <end position="414"/>
    </location>
</feature>
<feature type="transmembrane region" description="Helical" evidence="5">
    <location>
        <begin position="264"/>
        <end position="283"/>
    </location>
</feature>
<feature type="transmembrane region" description="Helical" evidence="5">
    <location>
        <begin position="365"/>
        <end position="387"/>
    </location>
</feature>
<dbReference type="GeneID" id="117647256"/>
<evidence type="ECO:0000256" key="3">
    <source>
        <dbReference type="ARBA" id="ARBA00022989"/>
    </source>
</evidence>
<accession>A0A6P8ZB82</accession>